<dbReference type="OrthoDB" id="9811198at2"/>
<dbReference type="PRINTS" id="PR01837">
    <property type="entry name" value="MGTCSAPBPROT"/>
</dbReference>
<comment type="caution">
    <text evidence="9">The sequence shown here is derived from an EMBL/GenBank/DDBJ whole genome shotgun (WGS) entry which is preliminary data.</text>
</comment>
<evidence type="ECO:0000256" key="2">
    <source>
        <dbReference type="ARBA" id="ARBA00009298"/>
    </source>
</evidence>
<feature type="transmembrane region" description="Helical" evidence="7">
    <location>
        <begin position="101"/>
        <end position="118"/>
    </location>
</feature>
<keyword evidence="3" id="KW-1003">Cell membrane</keyword>
<evidence type="ECO:0000256" key="7">
    <source>
        <dbReference type="SAM" id="Phobius"/>
    </source>
</evidence>
<dbReference type="InterPro" id="IPR049177">
    <property type="entry name" value="MgtC_SapB_SrpB_YhiD_N"/>
</dbReference>
<keyword evidence="6 7" id="KW-0472">Membrane</keyword>
<feature type="transmembrane region" description="Helical" evidence="7">
    <location>
        <begin position="124"/>
        <end position="144"/>
    </location>
</feature>
<feature type="domain" description="MgtC/SapB/SrpB/YhiD N-terminal" evidence="8">
    <location>
        <begin position="16"/>
        <end position="143"/>
    </location>
</feature>
<dbReference type="AlphaFoldDB" id="A0A2V5L4R6"/>
<gene>
    <name evidence="9" type="ORF">CVV68_15165</name>
</gene>
<feature type="transmembrane region" description="Helical" evidence="7">
    <location>
        <begin position="76"/>
        <end position="94"/>
    </location>
</feature>
<dbReference type="Pfam" id="PF02308">
    <property type="entry name" value="MgtC"/>
    <property type="match status" value="1"/>
</dbReference>
<feature type="transmembrane region" description="Helical" evidence="7">
    <location>
        <begin position="40"/>
        <end position="60"/>
    </location>
</feature>
<keyword evidence="4 7" id="KW-0812">Transmembrane</keyword>
<dbReference type="GO" id="GO:0005886">
    <property type="term" value="C:plasma membrane"/>
    <property type="evidence" value="ECO:0007669"/>
    <property type="project" value="UniProtKB-SubCell"/>
</dbReference>
<accession>A0A2V5L4R6</accession>
<evidence type="ECO:0000256" key="3">
    <source>
        <dbReference type="ARBA" id="ARBA00022475"/>
    </source>
</evidence>
<protein>
    <submittedName>
        <fullName evidence="9">Magnesium transporter MgtC</fullName>
    </submittedName>
</protein>
<keyword evidence="5 7" id="KW-1133">Transmembrane helix</keyword>
<dbReference type="PANTHER" id="PTHR33778">
    <property type="entry name" value="PROTEIN MGTC"/>
    <property type="match status" value="1"/>
</dbReference>
<organism evidence="9 10">
    <name type="scientific">Arthrobacter livingstonensis</name>
    <dbReference type="NCBI Taxonomy" id="670078"/>
    <lineage>
        <taxon>Bacteria</taxon>
        <taxon>Bacillati</taxon>
        <taxon>Actinomycetota</taxon>
        <taxon>Actinomycetes</taxon>
        <taxon>Micrococcales</taxon>
        <taxon>Micrococcaceae</taxon>
        <taxon>Arthrobacter</taxon>
    </lineage>
</organism>
<evidence type="ECO:0000313" key="9">
    <source>
        <dbReference type="EMBL" id="PYI66138.1"/>
    </source>
</evidence>
<evidence type="ECO:0000259" key="8">
    <source>
        <dbReference type="Pfam" id="PF02308"/>
    </source>
</evidence>
<dbReference type="PANTHER" id="PTHR33778:SF1">
    <property type="entry name" value="MAGNESIUM TRANSPORTER YHID-RELATED"/>
    <property type="match status" value="1"/>
</dbReference>
<dbReference type="EMBL" id="QJVD01000017">
    <property type="protein sequence ID" value="PYI66138.1"/>
    <property type="molecule type" value="Genomic_DNA"/>
</dbReference>
<evidence type="ECO:0000256" key="5">
    <source>
        <dbReference type="ARBA" id="ARBA00022989"/>
    </source>
</evidence>
<keyword evidence="10" id="KW-1185">Reference proteome</keyword>
<proteinExistence type="inferred from homology"/>
<sequence>MILAANAPWWAILLCLTAAVVLPTLIGLERQINNKSAGMRTHALVGLGAALFVVVGKYGFSDVVATGTVTLDPSRVAAQIVSGIGFIGAGLVFVRRNKVRGLTTASSVWLTAAVGAAAGSGLVLYAAFVTAAYFLVVVAYSKVLKRGRLSGRRYHVLQVQYVDGTGALREILQACTQQGFQILGFSTRTVSEGGASTMGRLFNAESMPDSASLVEVELEIEGLGAKTGLLAELARLPTIAAVTFDDEIE</sequence>
<evidence type="ECO:0000313" key="10">
    <source>
        <dbReference type="Proteomes" id="UP000247832"/>
    </source>
</evidence>
<evidence type="ECO:0000256" key="4">
    <source>
        <dbReference type="ARBA" id="ARBA00022692"/>
    </source>
</evidence>
<dbReference type="Proteomes" id="UP000247832">
    <property type="component" value="Unassembled WGS sequence"/>
</dbReference>
<comment type="similarity">
    <text evidence="2">Belongs to the MgtC/SapB family.</text>
</comment>
<reference evidence="9 10" key="1">
    <citation type="submission" date="2018-05" db="EMBL/GenBank/DDBJ databases">
        <title>Genetic diversity of glacier-inhabiting Cryobacterium bacteria in China and description of Cryobacterium mengkeensis sp. nov. and Arthrobacter glacialis sp. nov.</title>
        <authorList>
            <person name="Liu Q."/>
            <person name="Xin Y.-H."/>
        </authorList>
    </citation>
    <scope>NUCLEOTIDE SEQUENCE [LARGE SCALE GENOMIC DNA]</scope>
    <source>
        <strain evidence="9 10">LI2</strain>
    </source>
</reference>
<feature type="transmembrane region" description="Helical" evidence="7">
    <location>
        <begin position="6"/>
        <end position="28"/>
    </location>
</feature>
<dbReference type="RefSeq" id="WP_110501847.1">
    <property type="nucleotide sequence ID" value="NZ_QJVD01000017.1"/>
</dbReference>
<evidence type="ECO:0000256" key="1">
    <source>
        <dbReference type="ARBA" id="ARBA00004651"/>
    </source>
</evidence>
<dbReference type="InterPro" id="IPR003416">
    <property type="entry name" value="MgtC/SapB/SrpB/YhiD_fam"/>
</dbReference>
<name>A0A2V5L4R6_9MICC</name>
<comment type="subcellular location">
    <subcellularLocation>
        <location evidence="1">Cell membrane</location>
        <topology evidence="1">Multi-pass membrane protein</topology>
    </subcellularLocation>
</comment>
<evidence type="ECO:0000256" key="6">
    <source>
        <dbReference type="ARBA" id="ARBA00023136"/>
    </source>
</evidence>